<evidence type="ECO:0000313" key="3">
    <source>
        <dbReference type="Proteomes" id="UP000094463"/>
    </source>
</evidence>
<accession>A0A1D7QT84</accession>
<sequence length="396" mass="46816">MKKNEDEKAISKNDKIKDFSLKEQNDNKETEKKQKQKRKKEALWRSVQLGEEKNLTMKVANILNRYPETRNSDVALQVKFWEVYEGVDAKKVGLDDLFKLERLTSITRSRAKIQNEYGLFLADEKIRKGRRTLEEKQKEIQIIDQPSLDSISIYSDESGKKGPYVIVGGIWYLDSKRMARLERNIIEWEQEKKNEGLKLPKEFHFQDLNNNGEKHLTLYKDFFNHVFRNSEMISLKAIAVNKEKLDRINISELLLKMQYQLIRMGIDHELNKARLRLPRSLNITKDEEGDSSFTLEELKQKLRDQFKIYYEDQVRIKEFVSMPSHQFRSLQISDLFVASINRDLNHDSQEKNNKDKLSEYVLDGLDLQYLKYDVTLIDEDESLKTLSDQSVVFVFD</sequence>
<name>A0A1D7QT84_9BACI</name>
<organism evidence="2 3">
    <name type="scientific">Salisediminibacterium beveridgei</name>
    <dbReference type="NCBI Taxonomy" id="632773"/>
    <lineage>
        <taxon>Bacteria</taxon>
        <taxon>Bacillati</taxon>
        <taxon>Bacillota</taxon>
        <taxon>Bacilli</taxon>
        <taxon>Bacillales</taxon>
        <taxon>Bacillaceae</taxon>
        <taxon>Salisediminibacterium</taxon>
    </lineage>
</organism>
<dbReference type="EMBL" id="CP012502">
    <property type="protein sequence ID" value="AOM82210.1"/>
    <property type="molecule type" value="Genomic_DNA"/>
</dbReference>
<feature type="region of interest" description="Disordered" evidence="1">
    <location>
        <begin position="1"/>
        <end position="39"/>
    </location>
</feature>
<proteinExistence type="predicted"/>
<keyword evidence="3" id="KW-1185">Reference proteome</keyword>
<reference evidence="2 3" key="1">
    <citation type="submission" date="2015-08" db="EMBL/GenBank/DDBJ databases">
        <title>The complete genome sequence of Bacillus beveridgei MLTeJB.</title>
        <authorList>
            <person name="Hanson T.E."/>
            <person name="Mesa C."/>
            <person name="Basesman S.M."/>
            <person name="Oremland R.S."/>
        </authorList>
    </citation>
    <scope>NUCLEOTIDE SEQUENCE [LARGE SCALE GENOMIC DNA]</scope>
    <source>
        <strain evidence="2 3">MLTeJB</strain>
    </source>
</reference>
<evidence type="ECO:0000256" key="1">
    <source>
        <dbReference type="SAM" id="MobiDB-lite"/>
    </source>
</evidence>
<dbReference type="InterPro" id="IPR024524">
    <property type="entry name" value="DUF3800"/>
</dbReference>
<protein>
    <recommendedName>
        <fullName evidence="4">DUF3800 domain-containing protein</fullName>
    </recommendedName>
</protein>
<dbReference type="KEGG" id="bbev:BBEV_0839"/>
<dbReference type="STRING" id="632773.BBEV_0839"/>
<gene>
    <name evidence="2" type="ORF">BBEV_0839</name>
</gene>
<dbReference type="RefSeq" id="WP_069364324.1">
    <property type="nucleotide sequence ID" value="NZ_CP012502.1"/>
</dbReference>
<dbReference type="Pfam" id="PF12686">
    <property type="entry name" value="DUF3800"/>
    <property type="match status" value="1"/>
</dbReference>
<dbReference type="Proteomes" id="UP000094463">
    <property type="component" value="Chromosome"/>
</dbReference>
<feature type="compositionally biased region" description="Basic and acidic residues" evidence="1">
    <location>
        <begin position="1"/>
        <end position="33"/>
    </location>
</feature>
<evidence type="ECO:0008006" key="4">
    <source>
        <dbReference type="Google" id="ProtNLM"/>
    </source>
</evidence>
<dbReference type="OrthoDB" id="8558788at2"/>
<dbReference type="AlphaFoldDB" id="A0A1D7QT84"/>
<evidence type="ECO:0000313" key="2">
    <source>
        <dbReference type="EMBL" id="AOM82210.1"/>
    </source>
</evidence>